<evidence type="ECO:0000259" key="1">
    <source>
        <dbReference type="Pfam" id="PF01507"/>
    </source>
</evidence>
<dbReference type="RefSeq" id="WP_182582891.1">
    <property type="nucleotide sequence ID" value="NZ_JABVCQ010000007.1"/>
</dbReference>
<dbReference type="AlphaFoldDB" id="A0A839HBA2"/>
<dbReference type="Pfam" id="PF01507">
    <property type="entry name" value="PAPS_reduct"/>
    <property type="match status" value="1"/>
</dbReference>
<dbReference type="Proteomes" id="UP000548632">
    <property type="component" value="Unassembled WGS sequence"/>
</dbReference>
<dbReference type="SUPFAM" id="SSF52402">
    <property type="entry name" value="Adenine nucleotide alpha hydrolases-like"/>
    <property type="match status" value="1"/>
</dbReference>
<dbReference type="InterPro" id="IPR014729">
    <property type="entry name" value="Rossmann-like_a/b/a_fold"/>
</dbReference>
<comment type="caution">
    <text evidence="2">The sequence shown here is derived from an EMBL/GenBank/DDBJ whole genome shotgun (WGS) entry which is preliminary data.</text>
</comment>
<evidence type="ECO:0000313" key="3">
    <source>
        <dbReference type="Proteomes" id="UP000548632"/>
    </source>
</evidence>
<dbReference type="PANTHER" id="PTHR43196">
    <property type="entry name" value="SULFATE ADENYLYLTRANSFERASE SUBUNIT 2"/>
    <property type="match status" value="1"/>
</dbReference>
<gene>
    <name evidence="2" type="ORF">HUK38_04500</name>
</gene>
<feature type="domain" description="Phosphoadenosine phosphosulphate reductase" evidence="1">
    <location>
        <begin position="42"/>
        <end position="204"/>
    </location>
</feature>
<evidence type="ECO:0000313" key="2">
    <source>
        <dbReference type="EMBL" id="MBB1125490.1"/>
    </source>
</evidence>
<protein>
    <submittedName>
        <fullName evidence="2">Phosphoadenosine phosphosulfate reductase family protein</fullName>
    </submittedName>
</protein>
<sequence length="255" mass="29689">MTILWNDYRKEDYIYAQLPIHSKRIDESHIIISQWLEQCERPYIAVSGGKDSVVMLHLIQTISPTLLPVMWHNSGVEFPGTDEMFDKLTAMKLIEQLHIVKPEYDVIELKRQQLSGEISSAKKDKLALFDPVNSFSNGRFDGVALGLRREEGRGRSYDGAVHGAIYRKKDGMLRCCPVNHWKWQDIFAYIAVNNLPLHPIYSAELLGLENRGRIRLSWWISTDHHLHAELSWLRDNFFETYHKLRCLFPIVKTIT</sequence>
<reference evidence="2 3" key="1">
    <citation type="journal article" date="2020" name="Arch. Microbiol.">
        <title>The genome sequence of the giant phototrophic gammaproteobacterium Thiospirillum jenense gives insight into its physiological properties and phylogenetic relationships.</title>
        <authorList>
            <person name="Imhoff J.F."/>
            <person name="Meyer T.E."/>
            <person name="Kyndt J.A."/>
        </authorList>
    </citation>
    <scope>NUCLEOTIDE SEQUENCE [LARGE SCALE GENOMIC DNA]</scope>
    <source>
        <strain evidence="2 3">DSM 216</strain>
    </source>
</reference>
<name>A0A839HBA2_9GAMM</name>
<dbReference type="Gene3D" id="3.40.50.620">
    <property type="entry name" value="HUPs"/>
    <property type="match status" value="1"/>
</dbReference>
<dbReference type="InterPro" id="IPR050128">
    <property type="entry name" value="Sulfate_adenylyltrnsfr_sub2"/>
</dbReference>
<dbReference type="GO" id="GO:0003824">
    <property type="term" value="F:catalytic activity"/>
    <property type="evidence" value="ECO:0007669"/>
    <property type="project" value="InterPro"/>
</dbReference>
<dbReference type="EMBL" id="JABVCQ010000007">
    <property type="protein sequence ID" value="MBB1125490.1"/>
    <property type="molecule type" value="Genomic_DNA"/>
</dbReference>
<keyword evidence="3" id="KW-1185">Reference proteome</keyword>
<accession>A0A839HBA2</accession>
<organism evidence="2 3">
    <name type="scientific">Thiospirillum jenense</name>
    <dbReference type="NCBI Taxonomy" id="1653858"/>
    <lineage>
        <taxon>Bacteria</taxon>
        <taxon>Pseudomonadati</taxon>
        <taxon>Pseudomonadota</taxon>
        <taxon>Gammaproteobacteria</taxon>
        <taxon>Chromatiales</taxon>
        <taxon>Chromatiaceae</taxon>
        <taxon>Thiospirillum</taxon>
    </lineage>
</organism>
<proteinExistence type="predicted"/>
<dbReference type="PANTHER" id="PTHR43196:SF2">
    <property type="entry name" value="PHOSPHOADENOSINE PHOSPHOSULFATE REDUCTASE"/>
    <property type="match status" value="1"/>
</dbReference>
<dbReference type="InterPro" id="IPR002500">
    <property type="entry name" value="PAPS_reduct_dom"/>
</dbReference>